<reference evidence="2 3" key="1">
    <citation type="journal article" date="2017" name="Gigascience">
        <title>Genome sequence of the small brown planthopper, Laodelphax striatellus.</title>
        <authorList>
            <person name="Zhu J."/>
            <person name="Jiang F."/>
            <person name="Wang X."/>
            <person name="Yang P."/>
            <person name="Bao Y."/>
            <person name="Zhao W."/>
            <person name="Wang W."/>
            <person name="Lu H."/>
            <person name="Wang Q."/>
            <person name="Cui N."/>
            <person name="Li J."/>
            <person name="Chen X."/>
            <person name="Luo L."/>
            <person name="Yu J."/>
            <person name="Kang L."/>
            <person name="Cui F."/>
        </authorList>
    </citation>
    <scope>NUCLEOTIDE SEQUENCE [LARGE SCALE GENOMIC DNA]</scope>
    <source>
        <strain evidence="2">Lst14</strain>
    </source>
</reference>
<sequence length="447" mass="48741">MLTRERRALSSSNDGNHWQPHTHIVQWIRAIRSRQVSELSFSRECTELRLSSDHIQAPVESRIPVFCQTGGGGSLVVGGGSVKAAASRLSRPLATLSNKVRAHLGAATAGGGTPPTAPGNDVSSQQQPTPPSVSSASCRRSELSLTELTQQQEWLFRKTALQDDTPTMSGASKHSSFELDESLGILTPDQMAESPLCEEMPSLLLMSDDCYQEQEQEDHDRYQEGYQGDGECSRPASPGSKPNPMTDSDFFTESDADMHEELQSALSGDRKAQVIDGRLYQQARCPSFLAAEEMDSSGVYSDTDRTPRADFSPAKLSSMIMEQVNTIKNLVVSVPMEDEDDPGEQVIVEEEAMQQESTATVEQTEVKEDSQPKEVAERVEHQEAKGPVTQQSRRTRTRGSECSLQTPTNGKSHSSSRNSSISDLSKASPHSVHALSGSQLGKSRCDN</sequence>
<protein>
    <submittedName>
        <fullName evidence="2">Uncharacterized protein</fullName>
    </submittedName>
</protein>
<name>A0A482XFH9_LAOST</name>
<dbReference type="InParanoid" id="A0A482XFH9"/>
<proteinExistence type="predicted"/>
<feature type="compositionally biased region" description="Polar residues" evidence="1">
    <location>
        <begin position="354"/>
        <end position="363"/>
    </location>
</feature>
<organism evidence="2 3">
    <name type="scientific">Laodelphax striatellus</name>
    <name type="common">Small brown planthopper</name>
    <name type="synonym">Delphax striatella</name>
    <dbReference type="NCBI Taxonomy" id="195883"/>
    <lineage>
        <taxon>Eukaryota</taxon>
        <taxon>Metazoa</taxon>
        <taxon>Ecdysozoa</taxon>
        <taxon>Arthropoda</taxon>
        <taxon>Hexapoda</taxon>
        <taxon>Insecta</taxon>
        <taxon>Pterygota</taxon>
        <taxon>Neoptera</taxon>
        <taxon>Paraneoptera</taxon>
        <taxon>Hemiptera</taxon>
        <taxon>Auchenorrhyncha</taxon>
        <taxon>Fulgoroidea</taxon>
        <taxon>Delphacidae</taxon>
        <taxon>Criomorphinae</taxon>
        <taxon>Laodelphax</taxon>
    </lineage>
</organism>
<dbReference type="Proteomes" id="UP000291343">
    <property type="component" value="Unassembled WGS sequence"/>
</dbReference>
<feature type="compositionally biased region" description="Low complexity" evidence="1">
    <location>
        <begin position="123"/>
        <end position="137"/>
    </location>
</feature>
<dbReference type="OrthoDB" id="10038993at2759"/>
<feature type="compositionally biased region" description="Basic and acidic residues" evidence="1">
    <location>
        <begin position="364"/>
        <end position="384"/>
    </location>
</feature>
<dbReference type="EMBL" id="QKKF02010496">
    <property type="protein sequence ID" value="RZF44472.1"/>
    <property type="molecule type" value="Genomic_DNA"/>
</dbReference>
<feature type="compositionally biased region" description="Polar residues" evidence="1">
    <location>
        <begin position="400"/>
        <end position="411"/>
    </location>
</feature>
<feature type="compositionally biased region" description="Low complexity" evidence="1">
    <location>
        <begin position="412"/>
        <end position="425"/>
    </location>
</feature>
<feature type="region of interest" description="Disordered" evidence="1">
    <location>
        <begin position="349"/>
        <end position="447"/>
    </location>
</feature>
<gene>
    <name evidence="2" type="ORF">LSTR_LSTR002245</name>
</gene>
<feature type="region of interest" description="Disordered" evidence="1">
    <location>
        <begin position="106"/>
        <end position="142"/>
    </location>
</feature>
<evidence type="ECO:0000313" key="2">
    <source>
        <dbReference type="EMBL" id="RZF44472.1"/>
    </source>
</evidence>
<dbReference type="AlphaFoldDB" id="A0A482XFH9"/>
<accession>A0A482XFH9</accession>
<keyword evidence="3" id="KW-1185">Reference proteome</keyword>
<feature type="region of interest" description="Disordered" evidence="1">
    <location>
        <begin position="212"/>
        <end position="248"/>
    </location>
</feature>
<comment type="caution">
    <text evidence="2">The sequence shown here is derived from an EMBL/GenBank/DDBJ whole genome shotgun (WGS) entry which is preliminary data.</text>
</comment>
<evidence type="ECO:0000256" key="1">
    <source>
        <dbReference type="SAM" id="MobiDB-lite"/>
    </source>
</evidence>
<evidence type="ECO:0000313" key="3">
    <source>
        <dbReference type="Proteomes" id="UP000291343"/>
    </source>
</evidence>